<dbReference type="EMBL" id="JH767172">
    <property type="protein sequence ID" value="EQC30898.1"/>
    <property type="molecule type" value="Genomic_DNA"/>
</dbReference>
<dbReference type="GeneID" id="19952106"/>
<name>T0RF41_SAPDV</name>
<dbReference type="Proteomes" id="UP000030762">
    <property type="component" value="Unassembled WGS sequence"/>
</dbReference>
<proteinExistence type="predicted"/>
<reference evidence="2 3" key="1">
    <citation type="submission" date="2012-04" db="EMBL/GenBank/DDBJ databases">
        <title>The Genome Sequence of Saprolegnia declina VS20.</title>
        <authorList>
            <consortium name="The Broad Institute Genome Sequencing Platform"/>
            <person name="Russ C."/>
            <person name="Nusbaum C."/>
            <person name="Tyler B."/>
            <person name="van West P."/>
            <person name="Dieguez-Uribeondo J."/>
            <person name="de Bruijn I."/>
            <person name="Tripathy S."/>
            <person name="Jiang R."/>
            <person name="Young S.K."/>
            <person name="Zeng Q."/>
            <person name="Gargeya S."/>
            <person name="Fitzgerald M."/>
            <person name="Haas B."/>
            <person name="Abouelleil A."/>
            <person name="Alvarado L."/>
            <person name="Arachchi H.M."/>
            <person name="Berlin A."/>
            <person name="Chapman S.B."/>
            <person name="Goldberg J."/>
            <person name="Griggs A."/>
            <person name="Gujja S."/>
            <person name="Hansen M."/>
            <person name="Howarth C."/>
            <person name="Imamovic A."/>
            <person name="Larimer J."/>
            <person name="McCowen C."/>
            <person name="Montmayeur A."/>
            <person name="Murphy C."/>
            <person name="Neiman D."/>
            <person name="Pearson M."/>
            <person name="Priest M."/>
            <person name="Roberts A."/>
            <person name="Saif S."/>
            <person name="Shea T."/>
            <person name="Sisk P."/>
            <person name="Sykes S."/>
            <person name="Wortman J."/>
            <person name="Nusbaum C."/>
            <person name="Birren B."/>
        </authorList>
    </citation>
    <scope>NUCLEOTIDE SEQUENCE [LARGE SCALE GENOMIC DNA]</scope>
    <source>
        <strain evidence="2 3">VS20</strain>
    </source>
</reference>
<dbReference type="InParanoid" id="T0RF41"/>
<evidence type="ECO:0000313" key="3">
    <source>
        <dbReference type="Proteomes" id="UP000030762"/>
    </source>
</evidence>
<dbReference type="AlphaFoldDB" id="T0RF41"/>
<dbReference type="GO" id="GO:0044179">
    <property type="term" value="P:hemolysis in another organism"/>
    <property type="evidence" value="ECO:0007669"/>
    <property type="project" value="InterPro"/>
</dbReference>
<dbReference type="InterPro" id="IPR027018">
    <property type="entry name" value="Hemolysin_E"/>
</dbReference>
<protein>
    <recommendedName>
        <fullName evidence="4">BRO1 domain-containing protein</fullName>
    </recommendedName>
</protein>
<evidence type="ECO:0008006" key="4">
    <source>
        <dbReference type="Google" id="ProtNLM"/>
    </source>
</evidence>
<dbReference type="Pfam" id="PF06109">
    <property type="entry name" value="HlyE"/>
    <property type="match status" value="1"/>
</dbReference>
<dbReference type="PROSITE" id="PS51257">
    <property type="entry name" value="PROKAR_LIPOPROTEIN"/>
    <property type="match status" value="1"/>
</dbReference>
<gene>
    <name evidence="2" type="ORF">SDRG_11379</name>
</gene>
<dbReference type="Gene3D" id="1.20.1170.10">
    <property type="match status" value="1"/>
</dbReference>
<dbReference type="RefSeq" id="XP_008615636.1">
    <property type="nucleotide sequence ID" value="XM_008617414.1"/>
</dbReference>
<sequence length="362" mass="40008">MHCKYCLATFLSVTTIVIACQQSDVSTLKVFGGVACVAVLYGVVSCNPRPPPPPKPRTIRRDDAAKLLKLLPGHVAANALTLTESKNREIAALHELRRGLVIYDHYLDDAATPATFFTNIRGFIDRFVFYCPRNGTALLGAITTQSLDARDGYEKASREVYFWCVAALPLLDSFVDALQQEHTGDAQTLLLSVYEHGATIMRTVASALANTESHLTDAKANVMALRACLMPARCEYSLESAPEIKLLTGSDANSSYAPMQFSDLEALVEAKKPVPALEASPTLATTLLELAHRIELMTQSIRSGWKQLEQTNVINEIESEMRQHKLLQLLDDATKEAYITSAKHLRTACDEFMQRHLEFHSP</sequence>
<keyword evidence="3" id="KW-1185">Reference proteome</keyword>
<dbReference type="OrthoDB" id="10421068at2759"/>
<keyword evidence="1" id="KW-0732">Signal</keyword>
<dbReference type="OMA" id="PARCEYS"/>
<evidence type="ECO:0000256" key="1">
    <source>
        <dbReference type="SAM" id="SignalP"/>
    </source>
</evidence>
<feature type="chain" id="PRO_5004571268" description="BRO1 domain-containing protein" evidence="1">
    <location>
        <begin position="20"/>
        <end position="362"/>
    </location>
</feature>
<dbReference type="VEuPathDB" id="FungiDB:SDRG_11379"/>
<accession>T0RF41</accession>
<evidence type="ECO:0000313" key="2">
    <source>
        <dbReference type="EMBL" id="EQC30898.1"/>
    </source>
</evidence>
<feature type="signal peptide" evidence="1">
    <location>
        <begin position="1"/>
        <end position="19"/>
    </location>
</feature>
<organism evidence="2 3">
    <name type="scientific">Saprolegnia diclina (strain VS20)</name>
    <dbReference type="NCBI Taxonomy" id="1156394"/>
    <lineage>
        <taxon>Eukaryota</taxon>
        <taxon>Sar</taxon>
        <taxon>Stramenopiles</taxon>
        <taxon>Oomycota</taxon>
        <taxon>Saprolegniomycetes</taxon>
        <taxon>Saprolegniales</taxon>
        <taxon>Saprolegniaceae</taxon>
        <taxon>Saprolegnia</taxon>
    </lineage>
</organism>
<dbReference type="SUPFAM" id="SSF58100">
    <property type="entry name" value="Bacterial hemolysins"/>
    <property type="match status" value="1"/>
</dbReference>